<dbReference type="InterPro" id="IPR036852">
    <property type="entry name" value="Peptidase_S8/S53_dom_sf"/>
</dbReference>
<gene>
    <name evidence="11" type="ORF">HYFRA_00004643</name>
</gene>
<comment type="similarity">
    <text evidence="1 7">Belongs to the peptidase S8 family.</text>
</comment>
<keyword evidence="4 7" id="KW-0378">Hydrolase</keyword>
<keyword evidence="2 7" id="KW-0645">Protease</keyword>
<evidence type="ECO:0000313" key="12">
    <source>
        <dbReference type="Proteomes" id="UP000696280"/>
    </source>
</evidence>
<dbReference type="Proteomes" id="UP000696280">
    <property type="component" value="Unassembled WGS sequence"/>
</dbReference>
<keyword evidence="3" id="KW-0732">Signal</keyword>
<dbReference type="InterPro" id="IPR015500">
    <property type="entry name" value="Peptidase_S8_subtilisin-rel"/>
</dbReference>
<dbReference type="OrthoDB" id="10256524at2759"/>
<dbReference type="PRINTS" id="PR00723">
    <property type="entry name" value="SUBTILISIN"/>
</dbReference>
<feature type="active site" description="Charge relay system" evidence="6 7">
    <location>
        <position position="239"/>
    </location>
</feature>
<dbReference type="InterPro" id="IPR010435">
    <property type="entry name" value="C5a/SBT2-like_Fn3"/>
</dbReference>
<dbReference type="GO" id="GO:0016020">
    <property type="term" value="C:membrane"/>
    <property type="evidence" value="ECO:0007669"/>
    <property type="project" value="InterPro"/>
</dbReference>
<dbReference type="InterPro" id="IPR000209">
    <property type="entry name" value="Peptidase_S8/S53_dom"/>
</dbReference>
<sequence>MQCGDECYSEVYNEARGPRCKPHREPYRSRSHSFLVCFWKMLPHALLLALATGAVAYKNAFMIEESANAAPLEKSVLEATLGCKVTPRKSFNAPVMTGQSFDVDCGDKYPGEATHVTKKLLSLLDGIESVAKAWEVKYSKPPQKLNNNYTPSTADRDQKRNLGTRQESIATPPPFAPHVSTGVDKVHAAGLTGKGRKIAIIDGGFNVEGVPGLENTSIIHVENFVDRSISTVSDNCSWHGTHILGILGANSAEKKFGLVGVAPDADYELYDVQACGEGAPSDRQIEAMLFAVERKVDVISMSIGGALAYPDDPASVVASRIHQNGTFVAFSNGNGGPGVYSAVSPAGGEFISSVGSTDAASTPYNTWRGTVSDGTDFRYVPGQPQNLPFGGNPLTLWFPADAEKLDLPRNECIPLPEGSKLPADPANTILMIDFLHCWGSNGTGTPITADLGIKHVLYYQPEEFSGDEFGLQFWEAYSSDALEGVALVSHAKAMELAEKLAKDPALSISFPKELDHRVDFTENRETGDSMSSFSSWGPTLDGRMSPTISAPGGNILSVFPHFLGDWAVLSGTSQSTPFLAGVAALLQQKFEAAKPSPAEIQDIMTLSAKTLNYNDGKTKSDFLAPVLQQGAGLVNAFTATQMQTRVSVSQLNFNDTDHRPTSLKFRLRNVGANTTDYTLSHLAAASGYILEPFGQQKDYQLTTDEVHKASALIKITPDKVTLSPQSEFDIDISIESNPDLPDAEARGAFFGGYIAINDGASQFTLPYSGFGSSLKALPTINRNATQLVQANESTSTPYPPGEEKKEPLFDCFYNATADVPLTCPDNNGLYPGFTLTFVIPSRQWQFDIMNVDGTVAMPRVYNGTAEGVWDSGRYWYWDGTDNDKAFLKAGSYTWRVTAL</sequence>
<accession>A0A9N9KZ26</accession>
<evidence type="ECO:0000256" key="8">
    <source>
        <dbReference type="SAM" id="Phobius"/>
    </source>
</evidence>
<dbReference type="SUPFAM" id="SSF52743">
    <property type="entry name" value="Subtilisin-like"/>
    <property type="match status" value="1"/>
</dbReference>
<dbReference type="PANTHER" id="PTHR43806:SF11">
    <property type="entry name" value="CEREVISIN-RELATED"/>
    <property type="match status" value="1"/>
</dbReference>
<feature type="active site" description="Charge relay system" evidence="6 7">
    <location>
        <position position="573"/>
    </location>
</feature>
<evidence type="ECO:0000256" key="3">
    <source>
        <dbReference type="ARBA" id="ARBA00022729"/>
    </source>
</evidence>
<feature type="domain" description="Peptidase S8/S53" evidence="9">
    <location>
        <begin position="193"/>
        <end position="612"/>
    </location>
</feature>
<comment type="caution">
    <text evidence="11">The sequence shown here is derived from an EMBL/GenBank/DDBJ whole genome shotgun (WGS) entry which is preliminary data.</text>
</comment>
<keyword evidence="8" id="KW-0812">Transmembrane</keyword>
<keyword evidence="12" id="KW-1185">Reference proteome</keyword>
<feature type="non-terminal residue" evidence="11">
    <location>
        <position position="1"/>
    </location>
</feature>
<evidence type="ECO:0000256" key="4">
    <source>
        <dbReference type="ARBA" id="ARBA00022801"/>
    </source>
</evidence>
<evidence type="ECO:0008006" key="13">
    <source>
        <dbReference type="Google" id="ProtNLM"/>
    </source>
</evidence>
<dbReference type="InterPro" id="IPR050131">
    <property type="entry name" value="Peptidase_S8_subtilisin-like"/>
</dbReference>
<keyword evidence="8" id="KW-1133">Transmembrane helix</keyword>
<protein>
    <recommendedName>
        <fullName evidence="13">Subtilisin-like protein</fullName>
    </recommendedName>
</protein>
<evidence type="ECO:0000259" key="10">
    <source>
        <dbReference type="Pfam" id="PF06280"/>
    </source>
</evidence>
<feature type="domain" description="C5a peptidase/Subtilisin-like protease SBT2-like Fn3-like" evidence="10">
    <location>
        <begin position="652"/>
        <end position="767"/>
    </location>
</feature>
<evidence type="ECO:0000259" key="9">
    <source>
        <dbReference type="Pfam" id="PF00082"/>
    </source>
</evidence>
<dbReference type="GO" id="GO:0006508">
    <property type="term" value="P:proteolysis"/>
    <property type="evidence" value="ECO:0007669"/>
    <property type="project" value="UniProtKB-KW"/>
</dbReference>
<dbReference type="GO" id="GO:0004252">
    <property type="term" value="F:serine-type endopeptidase activity"/>
    <property type="evidence" value="ECO:0007669"/>
    <property type="project" value="UniProtKB-UniRule"/>
</dbReference>
<evidence type="ECO:0000313" key="11">
    <source>
        <dbReference type="EMBL" id="CAG8954720.1"/>
    </source>
</evidence>
<feature type="transmembrane region" description="Helical" evidence="8">
    <location>
        <begin position="34"/>
        <end position="57"/>
    </location>
</feature>
<dbReference type="Pfam" id="PF00082">
    <property type="entry name" value="Peptidase_S8"/>
    <property type="match status" value="1"/>
</dbReference>
<dbReference type="PROSITE" id="PS51892">
    <property type="entry name" value="SUBTILASE"/>
    <property type="match status" value="1"/>
</dbReference>
<evidence type="ECO:0000256" key="7">
    <source>
        <dbReference type="PROSITE-ProRule" id="PRU01240"/>
    </source>
</evidence>
<proteinExistence type="inferred from homology"/>
<evidence type="ECO:0000256" key="5">
    <source>
        <dbReference type="ARBA" id="ARBA00022825"/>
    </source>
</evidence>
<evidence type="ECO:0000256" key="6">
    <source>
        <dbReference type="PIRSR" id="PIRSR615500-1"/>
    </source>
</evidence>
<name>A0A9N9KZ26_9HELO</name>
<dbReference type="Gene3D" id="3.40.50.200">
    <property type="entry name" value="Peptidase S8/S53 domain"/>
    <property type="match status" value="2"/>
</dbReference>
<feature type="active site" description="Charge relay system" evidence="6 7">
    <location>
        <position position="202"/>
    </location>
</feature>
<evidence type="ECO:0000256" key="2">
    <source>
        <dbReference type="ARBA" id="ARBA00022670"/>
    </source>
</evidence>
<dbReference type="AlphaFoldDB" id="A0A9N9KZ26"/>
<keyword evidence="5 7" id="KW-0720">Serine protease</keyword>
<organism evidence="11 12">
    <name type="scientific">Hymenoscyphus fraxineus</name>
    <dbReference type="NCBI Taxonomy" id="746836"/>
    <lineage>
        <taxon>Eukaryota</taxon>
        <taxon>Fungi</taxon>
        <taxon>Dikarya</taxon>
        <taxon>Ascomycota</taxon>
        <taxon>Pezizomycotina</taxon>
        <taxon>Leotiomycetes</taxon>
        <taxon>Helotiales</taxon>
        <taxon>Helotiaceae</taxon>
        <taxon>Hymenoscyphus</taxon>
    </lineage>
</organism>
<dbReference type="PANTHER" id="PTHR43806">
    <property type="entry name" value="PEPTIDASE S8"/>
    <property type="match status" value="1"/>
</dbReference>
<dbReference type="Pfam" id="PF06280">
    <property type="entry name" value="fn3_5"/>
    <property type="match status" value="1"/>
</dbReference>
<evidence type="ECO:0000256" key="1">
    <source>
        <dbReference type="ARBA" id="ARBA00011073"/>
    </source>
</evidence>
<keyword evidence="8" id="KW-0472">Membrane</keyword>
<reference evidence="11" key="1">
    <citation type="submission" date="2021-07" db="EMBL/GenBank/DDBJ databases">
        <authorList>
            <person name="Durling M."/>
        </authorList>
    </citation>
    <scope>NUCLEOTIDE SEQUENCE</scope>
</reference>
<dbReference type="EMBL" id="CAJVRL010000057">
    <property type="protein sequence ID" value="CAG8954720.1"/>
    <property type="molecule type" value="Genomic_DNA"/>
</dbReference>